<evidence type="ECO:0000313" key="2">
    <source>
        <dbReference type="Proteomes" id="UP000434639"/>
    </source>
</evidence>
<dbReference type="RefSeq" id="WP_155113040.1">
    <property type="nucleotide sequence ID" value="NZ_WMIB01000015.1"/>
</dbReference>
<sequence length="258" mass="30091">MNTINLSVDELLFCLFSEGDFEQGQNFKNIYFPNLEDEDFDLMLKVTCRSLLAKDLLNYSGNKYTLKKEYSSYIRTVSHANYSIRASKVTETEDLGISYNFGNESVHSHEMIYDQLVNKLTLFETEEEILTDMKHFMDIDSTVELDYSRILGNKDEFEKLLKIASNETEGKFELDHTDDLFNEFLQDLKIKKGKVDSLAFFEYSTGNIPNIFDLIFVLKGARRHWFIDGTIMNQFQLKSYNSDLLHSLVFRKNTTLSI</sequence>
<gene>
    <name evidence="1" type="ORF">GKZ89_14075</name>
</gene>
<dbReference type="Proteomes" id="UP000434639">
    <property type="component" value="Unassembled WGS sequence"/>
</dbReference>
<comment type="caution">
    <text evidence="1">The sequence shown here is derived from an EMBL/GenBank/DDBJ whole genome shotgun (WGS) entry which is preliminary data.</text>
</comment>
<reference evidence="1 2" key="1">
    <citation type="journal article" date="2017" name="Int. J. Syst. Evol. Microbiol.">
        <title>Bacillus mangrovi sp. nov., isolated from a sediment sample from a mangrove forest.</title>
        <authorList>
            <person name="Gupta V."/>
            <person name="Singh P.K."/>
            <person name="Korpole S."/>
            <person name="Tanuku N.R.S."/>
            <person name="Pinnaka A.K."/>
        </authorList>
    </citation>
    <scope>NUCLEOTIDE SEQUENCE [LARGE SCALE GENOMIC DNA]</scope>
    <source>
        <strain evidence="1 2">KCTC 33872</strain>
    </source>
</reference>
<protein>
    <submittedName>
        <fullName evidence="1">Uncharacterized protein</fullName>
    </submittedName>
</protein>
<organism evidence="1 2">
    <name type="scientific">Metabacillus mangrovi</name>
    <dbReference type="NCBI Taxonomy" id="1491830"/>
    <lineage>
        <taxon>Bacteria</taxon>
        <taxon>Bacillati</taxon>
        <taxon>Bacillota</taxon>
        <taxon>Bacilli</taxon>
        <taxon>Bacillales</taxon>
        <taxon>Bacillaceae</taxon>
        <taxon>Metabacillus</taxon>
    </lineage>
</organism>
<name>A0A7X2S6F1_9BACI</name>
<keyword evidence="2" id="KW-1185">Reference proteome</keyword>
<dbReference type="EMBL" id="WMIB01000015">
    <property type="protein sequence ID" value="MTH54528.1"/>
    <property type="molecule type" value="Genomic_DNA"/>
</dbReference>
<accession>A0A7X2S6F1</accession>
<dbReference type="AlphaFoldDB" id="A0A7X2S6F1"/>
<evidence type="ECO:0000313" key="1">
    <source>
        <dbReference type="EMBL" id="MTH54528.1"/>
    </source>
</evidence>
<proteinExistence type="predicted"/>
<dbReference type="OrthoDB" id="2912591at2"/>